<keyword evidence="2" id="KW-1185">Reference proteome</keyword>
<gene>
    <name evidence="1" type="ORF">MRB53_024672</name>
</gene>
<proteinExistence type="predicted"/>
<protein>
    <submittedName>
        <fullName evidence="1">Uncharacterized protein</fullName>
    </submittedName>
</protein>
<evidence type="ECO:0000313" key="1">
    <source>
        <dbReference type="EMBL" id="KAJ8631349.1"/>
    </source>
</evidence>
<sequence>MGAGHINPNKALDPGLSYDAGARDYVNFLCSLNYTKNEMMMITRGPTYNCSNPSSELNYPSFIAVFNPNNNSSATGKLVQQFQRTVTYVAKGPSTYTAKVVLMPGLSARVVPDTLVFQGENEKLNFTLSIGGSLEGGGMVLYGSLIWVDEDEKNRVRSPTVVTNVL</sequence>
<accession>A0ACC2LE94</accession>
<comment type="caution">
    <text evidence="1">The sequence shown here is derived from an EMBL/GenBank/DDBJ whole genome shotgun (WGS) entry which is preliminary data.</text>
</comment>
<dbReference type="Proteomes" id="UP001234297">
    <property type="component" value="Chromosome 7"/>
</dbReference>
<dbReference type="EMBL" id="CM056815">
    <property type="protein sequence ID" value="KAJ8631349.1"/>
    <property type="molecule type" value="Genomic_DNA"/>
</dbReference>
<reference evidence="1 2" key="1">
    <citation type="journal article" date="2022" name="Hortic Res">
        <title>A haplotype resolved chromosomal level avocado genome allows analysis of novel avocado genes.</title>
        <authorList>
            <person name="Nath O."/>
            <person name="Fletcher S.J."/>
            <person name="Hayward A."/>
            <person name="Shaw L.M."/>
            <person name="Masouleh A.K."/>
            <person name="Furtado A."/>
            <person name="Henry R.J."/>
            <person name="Mitter N."/>
        </authorList>
    </citation>
    <scope>NUCLEOTIDE SEQUENCE [LARGE SCALE GENOMIC DNA]</scope>
    <source>
        <strain evidence="2">cv. Hass</strain>
    </source>
</reference>
<evidence type="ECO:0000313" key="2">
    <source>
        <dbReference type="Proteomes" id="UP001234297"/>
    </source>
</evidence>
<organism evidence="1 2">
    <name type="scientific">Persea americana</name>
    <name type="common">Avocado</name>
    <dbReference type="NCBI Taxonomy" id="3435"/>
    <lineage>
        <taxon>Eukaryota</taxon>
        <taxon>Viridiplantae</taxon>
        <taxon>Streptophyta</taxon>
        <taxon>Embryophyta</taxon>
        <taxon>Tracheophyta</taxon>
        <taxon>Spermatophyta</taxon>
        <taxon>Magnoliopsida</taxon>
        <taxon>Magnoliidae</taxon>
        <taxon>Laurales</taxon>
        <taxon>Lauraceae</taxon>
        <taxon>Persea</taxon>
    </lineage>
</organism>
<name>A0ACC2LE94_PERAE</name>